<keyword evidence="6 9" id="KW-1133">Transmembrane helix</keyword>
<keyword evidence="5 9" id="KW-0653">Protein transport</keyword>
<evidence type="ECO:0000256" key="6">
    <source>
        <dbReference type="ARBA" id="ARBA00022989"/>
    </source>
</evidence>
<dbReference type="Pfam" id="PF02416">
    <property type="entry name" value="TatA_B_E"/>
    <property type="match status" value="1"/>
</dbReference>
<reference evidence="10" key="1">
    <citation type="submission" date="2022-05" db="EMBL/GenBank/DDBJ databases">
        <authorList>
            <person name="Pankratov T."/>
        </authorList>
    </citation>
    <scope>NUCLEOTIDE SEQUENCE</scope>
    <source>
        <strain evidence="10">BP6-180914</strain>
    </source>
</reference>
<keyword evidence="8 9" id="KW-0472">Membrane</keyword>
<dbReference type="InterPro" id="IPR018448">
    <property type="entry name" value="TatB"/>
</dbReference>
<evidence type="ECO:0000313" key="11">
    <source>
        <dbReference type="Proteomes" id="UP001165667"/>
    </source>
</evidence>
<keyword evidence="3 9" id="KW-1003">Cell membrane</keyword>
<dbReference type="InterPro" id="IPR003369">
    <property type="entry name" value="TatA/B/E"/>
</dbReference>
<dbReference type="PANTHER" id="PTHR33162:SF1">
    <property type="entry name" value="SEC-INDEPENDENT PROTEIN TRANSLOCASE PROTEIN TATA, CHLOROPLASTIC"/>
    <property type="match status" value="1"/>
</dbReference>
<dbReference type="NCBIfam" id="TIGR01410">
    <property type="entry name" value="tatB"/>
    <property type="match status" value="1"/>
</dbReference>
<evidence type="ECO:0000256" key="8">
    <source>
        <dbReference type="ARBA" id="ARBA00023136"/>
    </source>
</evidence>
<organism evidence="10 11">
    <name type="scientific">Lichenifustis flavocetrariae</name>
    <dbReference type="NCBI Taxonomy" id="2949735"/>
    <lineage>
        <taxon>Bacteria</taxon>
        <taxon>Pseudomonadati</taxon>
        <taxon>Pseudomonadota</taxon>
        <taxon>Alphaproteobacteria</taxon>
        <taxon>Hyphomicrobiales</taxon>
        <taxon>Lichenihabitantaceae</taxon>
        <taxon>Lichenifustis</taxon>
    </lineage>
</organism>
<dbReference type="Gene3D" id="1.20.5.3310">
    <property type="match status" value="1"/>
</dbReference>
<dbReference type="RefSeq" id="WP_282583695.1">
    <property type="nucleotide sequence ID" value="NZ_JAMOIM010000002.1"/>
</dbReference>
<dbReference type="AlphaFoldDB" id="A0AA42CHJ4"/>
<keyword evidence="7 9" id="KW-0811">Translocation</keyword>
<keyword evidence="4 9" id="KW-0812">Transmembrane</keyword>
<evidence type="ECO:0000256" key="5">
    <source>
        <dbReference type="ARBA" id="ARBA00022927"/>
    </source>
</evidence>
<accession>A0AA42CHJ4</accession>
<dbReference type="GO" id="GO:0033281">
    <property type="term" value="C:TAT protein transport complex"/>
    <property type="evidence" value="ECO:0007669"/>
    <property type="project" value="UniProtKB-UniRule"/>
</dbReference>
<evidence type="ECO:0000256" key="2">
    <source>
        <dbReference type="ARBA" id="ARBA00022448"/>
    </source>
</evidence>
<dbReference type="GO" id="GO:0008320">
    <property type="term" value="F:protein transmembrane transporter activity"/>
    <property type="evidence" value="ECO:0007669"/>
    <property type="project" value="UniProtKB-UniRule"/>
</dbReference>
<evidence type="ECO:0000256" key="1">
    <source>
        <dbReference type="ARBA" id="ARBA00004167"/>
    </source>
</evidence>
<comment type="caution">
    <text evidence="10">The sequence shown here is derived from an EMBL/GenBank/DDBJ whole genome shotgun (WGS) entry which is preliminary data.</text>
</comment>
<dbReference type="EMBL" id="JAMOIM010000002">
    <property type="protein sequence ID" value="MCW6507339.1"/>
    <property type="molecule type" value="Genomic_DNA"/>
</dbReference>
<name>A0AA42CHJ4_9HYPH</name>
<dbReference type="GO" id="GO:0043953">
    <property type="term" value="P:protein transport by the Tat complex"/>
    <property type="evidence" value="ECO:0007669"/>
    <property type="project" value="UniProtKB-UniRule"/>
</dbReference>
<evidence type="ECO:0000256" key="7">
    <source>
        <dbReference type="ARBA" id="ARBA00023010"/>
    </source>
</evidence>
<dbReference type="HAMAP" id="MF_00237">
    <property type="entry name" value="TatB"/>
    <property type="match status" value="1"/>
</dbReference>
<comment type="function">
    <text evidence="9">Part of the twin-arginine translocation (Tat) system that transports large folded proteins containing a characteristic twin-arginine motif in their signal peptide across membranes. Together with TatC, TatB is part of a receptor directly interacting with Tat signal peptides. TatB may form an oligomeric binding site that transiently accommodates folded Tat precursor proteins before their translocation.</text>
</comment>
<keyword evidence="11" id="KW-1185">Reference proteome</keyword>
<evidence type="ECO:0000256" key="4">
    <source>
        <dbReference type="ARBA" id="ARBA00022692"/>
    </source>
</evidence>
<evidence type="ECO:0000256" key="3">
    <source>
        <dbReference type="ARBA" id="ARBA00022475"/>
    </source>
</evidence>
<comment type="subunit">
    <text evidence="9">The Tat system comprises two distinct complexes: a TatABC complex, containing multiple copies of TatA, TatB and TatC subunits, and a separate TatA complex, containing only TatA subunits. Substrates initially bind to the TatABC complex, which probably triggers association of the separate TatA complex to form the active translocon.</text>
</comment>
<keyword evidence="2 9" id="KW-0813">Transport</keyword>
<evidence type="ECO:0000313" key="10">
    <source>
        <dbReference type="EMBL" id="MCW6507339.1"/>
    </source>
</evidence>
<dbReference type="Proteomes" id="UP001165667">
    <property type="component" value="Unassembled WGS sequence"/>
</dbReference>
<sequence>MFDIDTGKILIVAALALIVIGPKDLPRVLRQVGQTVGKLRRMASEFQGQFMDAIKDAEIEDIRKELKDLETKADLKYNFDPVHDIRTEVTGALNAVSSEATVASPAAGFSLPDIPQTDDIAAVSLAEGVAPVVESGETATIEAPHETTHVRTLDADPVKRKLFVKPHHSRFSRLNSDRTAQLIGQAISVRQRTVRARKTTSHDVLSS</sequence>
<dbReference type="PRINTS" id="PR01506">
    <property type="entry name" value="TATBPROTEIN"/>
</dbReference>
<gene>
    <name evidence="9 10" type="primary">tatB</name>
    <name evidence="10" type="ORF">M8523_04815</name>
</gene>
<comment type="subcellular location">
    <subcellularLocation>
        <location evidence="9">Cell membrane</location>
        <topology evidence="9">Single-pass membrane protein</topology>
    </subcellularLocation>
    <subcellularLocation>
        <location evidence="1">Membrane</location>
        <topology evidence="1">Single-pass membrane protein</topology>
    </subcellularLocation>
</comment>
<evidence type="ECO:0000256" key="9">
    <source>
        <dbReference type="HAMAP-Rule" id="MF_00237"/>
    </source>
</evidence>
<protein>
    <recommendedName>
        <fullName evidence="9">Sec-independent protein translocase protein TatB</fullName>
    </recommendedName>
</protein>
<proteinExistence type="inferred from homology"/>
<comment type="similarity">
    <text evidence="9">Belongs to the TatB family.</text>
</comment>
<dbReference type="PANTHER" id="PTHR33162">
    <property type="entry name" value="SEC-INDEPENDENT PROTEIN TRANSLOCASE PROTEIN TATA, CHLOROPLASTIC"/>
    <property type="match status" value="1"/>
</dbReference>